<dbReference type="EMBL" id="CP019697">
    <property type="protein sequence ID" value="AQS50562.1"/>
    <property type="molecule type" value="Genomic_DNA"/>
</dbReference>
<dbReference type="Proteomes" id="UP000189369">
    <property type="component" value="Chromosome"/>
</dbReference>
<evidence type="ECO:0000313" key="2">
    <source>
        <dbReference type="Proteomes" id="UP000189369"/>
    </source>
</evidence>
<dbReference type="PROSITE" id="PS51257">
    <property type="entry name" value="PROKAR_LIPOPROTEIN"/>
    <property type="match status" value="1"/>
</dbReference>
<dbReference type="AlphaFoldDB" id="A0A1U9JXR4"/>
<evidence type="ECO:0008006" key="3">
    <source>
        <dbReference type="Google" id="ProtNLM"/>
    </source>
</evidence>
<gene>
    <name evidence="1" type="ORF">PAEH1_01540</name>
</gene>
<organism evidence="1 2">
    <name type="scientific">Paenalcaligenes hominis</name>
    <dbReference type="NCBI Taxonomy" id="643674"/>
    <lineage>
        <taxon>Bacteria</taxon>
        <taxon>Pseudomonadati</taxon>
        <taxon>Pseudomonadota</taxon>
        <taxon>Betaproteobacteria</taxon>
        <taxon>Burkholderiales</taxon>
        <taxon>Alcaligenaceae</taxon>
        <taxon>Paenalcaligenes</taxon>
    </lineage>
</organism>
<sequence length="160" mass="17131">MKKVLAVLTCAMALTGCLGGEERKMKSVCEGIAKSQAANPKSVNLNEAAVTSREIGRADFVRNYYGTESGISESAKAVMDIMFAESGKGAKQYAVEVDYTDSGQVSPSRDKATCIFIKYGDELSLTSFSIKGISVGKEKIFDYFLLNNLPKGISSTGVLD</sequence>
<protein>
    <recommendedName>
        <fullName evidence="3">Lipoprotein</fullName>
    </recommendedName>
</protein>
<dbReference type="KEGG" id="phn:PAEH1_01540"/>
<accession>A0A1U9JXR4</accession>
<dbReference type="STRING" id="643674.PAEH1_01540"/>
<evidence type="ECO:0000313" key="1">
    <source>
        <dbReference type="EMBL" id="AQS50562.1"/>
    </source>
</evidence>
<name>A0A1U9JXR4_9BURK</name>
<dbReference type="OrthoDB" id="9905377at2"/>
<reference evidence="1 2" key="1">
    <citation type="submission" date="2017-01" db="EMBL/GenBank/DDBJ databases">
        <title>Complete Genome Sequence of Paenalcaligenes hominis, Isolated from a paraplegic Patient with neurogenic bladder.</title>
        <authorList>
            <person name="Mukhopadhyay R."/>
            <person name="Joaquin J."/>
            <person name="Hogue R."/>
            <person name="Kilaru A."/>
            <person name="Jospin G."/>
            <person name="Mars K."/>
            <person name="Eisen J.A."/>
            <person name="Chaturvedi V."/>
        </authorList>
    </citation>
    <scope>NUCLEOTIDE SEQUENCE [LARGE SCALE GENOMIC DNA]</scope>
    <source>
        <strain evidence="1 2">15S00501</strain>
    </source>
</reference>
<proteinExistence type="predicted"/>